<dbReference type="InterPro" id="IPR036196">
    <property type="entry name" value="Ptyr_pPase_sf"/>
</dbReference>
<dbReference type="PANTHER" id="PTHR11717:SF7">
    <property type="entry name" value="LOW MOLECULAR WEIGHT PHOSPHOTYROSINE PROTEIN PHOSPHATASE"/>
    <property type="match status" value="1"/>
</dbReference>
<evidence type="ECO:0000313" key="7">
    <source>
        <dbReference type="EMBL" id="ABU59781.1"/>
    </source>
</evidence>
<evidence type="ECO:0000256" key="2">
    <source>
        <dbReference type="ARBA" id="ARBA00013064"/>
    </source>
</evidence>
<dbReference type="Pfam" id="PF01451">
    <property type="entry name" value="LMWPc"/>
    <property type="match status" value="1"/>
</dbReference>
<dbReference type="KEGG" id="rca:Rcas_3741"/>
<dbReference type="GO" id="GO:0004725">
    <property type="term" value="F:protein tyrosine phosphatase activity"/>
    <property type="evidence" value="ECO:0007669"/>
    <property type="project" value="UniProtKB-EC"/>
</dbReference>
<feature type="domain" description="Phosphotyrosine protein phosphatase I" evidence="6">
    <location>
        <begin position="9"/>
        <end position="154"/>
    </location>
</feature>
<dbReference type="SUPFAM" id="SSF52788">
    <property type="entry name" value="Phosphotyrosine protein phosphatases I"/>
    <property type="match status" value="1"/>
</dbReference>
<dbReference type="eggNOG" id="COG0394">
    <property type="taxonomic scope" value="Bacteria"/>
</dbReference>
<name>A7NQD5_ROSCS</name>
<keyword evidence="4" id="KW-0904">Protein phosphatase</keyword>
<dbReference type="PANTHER" id="PTHR11717">
    <property type="entry name" value="LOW MOLECULAR WEIGHT PROTEIN TYROSINE PHOSPHATASE"/>
    <property type="match status" value="1"/>
</dbReference>
<dbReference type="InterPro" id="IPR017867">
    <property type="entry name" value="Tyr_phospatase_low_mol_wt"/>
</dbReference>
<dbReference type="EC" id="3.1.3.48" evidence="2"/>
<keyword evidence="3 7" id="KW-0378">Hydrolase</keyword>
<feature type="active site" evidence="5">
    <location>
        <position position="21"/>
    </location>
</feature>
<evidence type="ECO:0000256" key="4">
    <source>
        <dbReference type="ARBA" id="ARBA00022912"/>
    </source>
</evidence>
<evidence type="ECO:0000256" key="1">
    <source>
        <dbReference type="ARBA" id="ARBA00011063"/>
    </source>
</evidence>
<feature type="active site" description="Proton donor" evidence="5">
    <location>
        <position position="130"/>
    </location>
</feature>
<dbReference type="RefSeq" id="WP_012122204.1">
    <property type="nucleotide sequence ID" value="NC_009767.1"/>
</dbReference>
<reference evidence="7 8" key="1">
    <citation type="submission" date="2007-08" db="EMBL/GenBank/DDBJ databases">
        <title>Complete sequence of Roseiflexus castenholzii DSM 13941.</title>
        <authorList>
            <consortium name="US DOE Joint Genome Institute"/>
            <person name="Copeland A."/>
            <person name="Lucas S."/>
            <person name="Lapidus A."/>
            <person name="Barry K."/>
            <person name="Glavina del Rio T."/>
            <person name="Dalin E."/>
            <person name="Tice H."/>
            <person name="Pitluck S."/>
            <person name="Thompson L.S."/>
            <person name="Brettin T."/>
            <person name="Bruce D."/>
            <person name="Detter J.C."/>
            <person name="Han C."/>
            <person name="Tapia R."/>
            <person name="Schmutz J."/>
            <person name="Larimer F."/>
            <person name="Land M."/>
            <person name="Hauser L."/>
            <person name="Kyrpides N."/>
            <person name="Mikhailova N."/>
            <person name="Bryant D.A."/>
            <person name="Hanada S."/>
            <person name="Tsukatani Y."/>
            <person name="Richardson P."/>
        </authorList>
    </citation>
    <scope>NUCLEOTIDE SEQUENCE [LARGE SCALE GENOMIC DNA]</scope>
    <source>
        <strain evidence="8">DSM 13941 / HLO8</strain>
    </source>
</reference>
<accession>A7NQD5</accession>
<proteinExistence type="inferred from homology"/>
<dbReference type="HOGENOM" id="CLU_071415_2_2_0"/>
<dbReference type="SMART" id="SM00226">
    <property type="entry name" value="LMWPc"/>
    <property type="match status" value="1"/>
</dbReference>
<evidence type="ECO:0000256" key="5">
    <source>
        <dbReference type="PIRSR" id="PIRSR617867-1"/>
    </source>
</evidence>
<dbReference type="InterPro" id="IPR050438">
    <property type="entry name" value="LMW_PTPase"/>
</dbReference>
<organism evidence="7 8">
    <name type="scientific">Roseiflexus castenholzii (strain DSM 13941 / HLO8)</name>
    <dbReference type="NCBI Taxonomy" id="383372"/>
    <lineage>
        <taxon>Bacteria</taxon>
        <taxon>Bacillati</taxon>
        <taxon>Chloroflexota</taxon>
        <taxon>Chloroflexia</taxon>
        <taxon>Chloroflexales</taxon>
        <taxon>Roseiflexineae</taxon>
        <taxon>Roseiflexaceae</taxon>
        <taxon>Roseiflexus</taxon>
    </lineage>
</organism>
<dbReference type="CDD" id="cd16343">
    <property type="entry name" value="LMWPTP"/>
    <property type="match status" value="1"/>
</dbReference>
<dbReference type="Proteomes" id="UP000000263">
    <property type="component" value="Chromosome"/>
</dbReference>
<gene>
    <name evidence="7" type="ordered locus">Rcas_3741</name>
</gene>
<dbReference type="InterPro" id="IPR023485">
    <property type="entry name" value="Ptyr_pPase"/>
</dbReference>
<dbReference type="EMBL" id="CP000804">
    <property type="protein sequence ID" value="ABU59781.1"/>
    <property type="molecule type" value="Genomic_DNA"/>
</dbReference>
<evidence type="ECO:0000259" key="6">
    <source>
        <dbReference type="SMART" id="SM00226"/>
    </source>
</evidence>
<comment type="similarity">
    <text evidence="1">Belongs to the low molecular weight phosphotyrosine protein phosphatase family.</text>
</comment>
<evidence type="ECO:0000256" key="3">
    <source>
        <dbReference type="ARBA" id="ARBA00022801"/>
    </source>
</evidence>
<keyword evidence="8" id="KW-1185">Reference proteome</keyword>
<sequence length="162" mass="18036">MSGTNARVIGVLFVCTGNICRSPMAEGIFRHYVEQSGLSGRIKTDSAGTGAWNVGDPPHPGVTALLAERGIRYAHRARVVHPDDFTRFDYIVAAERAHLETLHRMAGSSLVRLSLLLDYAPDLGLRDIPDPYYNGRFREVHGMIDRACRGLLEHIIKVERLK</sequence>
<dbReference type="AlphaFoldDB" id="A7NQD5"/>
<dbReference type="STRING" id="383372.Rcas_3741"/>
<evidence type="ECO:0000313" key="8">
    <source>
        <dbReference type="Proteomes" id="UP000000263"/>
    </source>
</evidence>
<dbReference type="OrthoDB" id="9784339at2"/>
<dbReference type="PRINTS" id="PR00719">
    <property type="entry name" value="LMWPTPASE"/>
</dbReference>
<feature type="active site" description="Nucleophile" evidence="5">
    <location>
        <position position="15"/>
    </location>
</feature>
<protein>
    <recommendedName>
        <fullName evidence="2">protein-tyrosine-phosphatase</fullName>
        <ecNumber evidence="2">3.1.3.48</ecNumber>
    </recommendedName>
</protein>
<dbReference type="Gene3D" id="3.40.50.2300">
    <property type="match status" value="1"/>
</dbReference>